<dbReference type="Gene3D" id="1.10.530.10">
    <property type="match status" value="1"/>
</dbReference>
<dbReference type="SUPFAM" id="SSF53955">
    <property type="entry name" value="Lysozyme-like"/>
    <property type="match status" value="1"/>
</dbReference>
<gene>
    <name evidence="1" type="ORF">HGR00_28735</name>
</gene>
<dbReference type="InterPro" id="IPR023346">
    <property type="entry name" value="Lysozyme-like_dom_sf"/>
</dbReference>
<evidence type="ECO:0000313" key="2">
    <source>
        <dbReference type="Proteomes" id="UP000575469"/>
    </source>
</evidence>
<dbReference type="EMBL" id="JABBZM010000041">
    <property type="protein sequence ID" value="NMV41908.1"/>
    <property type="molecule type" value="Genomic_DNA"/>
</dbReference>
<organism evidence="1 2">
    <name type="scientific">Ralstonia insidiosa</name>
    <dbReference type="NCBI Taxonomy" id="190721"/>
    <lineage>
        <taxon>Bacteria</taxon>
        <taxon>Pseudomonadati</taxon>
        <taxon>Pseudomonadota</taxon>
        <taxon>Betaproteobacteria</taxon>
        <taxon>Burkholderiales</taxon>
        <taxon>Burkholderiaceae</taxon>
        <taxon>Ralstonia</taxon>
    </lineage>
</organism>
<evidence type="ECO:0008006" key="3">
    <source>
        <dbReference type="Google" id="ProtNLM"/>
    </source>
</evidence>
<protein>
    <recommendedName>
        <fullName evidence="3">Chitinase</fullName>
    </recommendedName>
</protein>
<dbReference type="RefSeq" id="WP_169341896.1">
    <property type="nucleotide sequence ID" value="NZ_JABBZM010000041.1"/>
</dbReference>
<dbReference type="Gene3D" id="2.70.70.10">
    <property type="entry name" value="Glucose Permease (Domain IIA)"/>
    <property type="match status" value="1"/>
</dbReference>
<accession>A0A848PEF8</accession>
<reference evidence="1 2" key="1">
    <citation type="submission" date="2020-04" db="EMBL/GenBank/DDBJ databases">
        <title>Ralstonia insidiosa genome sequencing and assembly.</title>
        <authorList>
            <person name="Martins R.C.R."/>
            <person name="Perdigao-Neto L.V."/>
            <person name="Levin A.S.S."/>
            <person name="Costa S.F."/>
        </authorList>
    </citation>
    <scope>NUCLEOTIDE SEQUENCE [LARGE SCALE GENOMIC DNA]</scope>
    <source>
        <strain evidence="1 2">5047</strain>
    </source>
</reference>
<dbReference type="CDD" id="cd12797">
    <property type="entry name" value="M23_peptidase"/>
    <property type="match status" value="1"/>
</dbReference>
<evidence type="ECO:0000313" key="1">
    <source>
        <dbReference type="EMBL" id="NMV41908.1"/>
    </source>
</evidence>
<dbReference type="Proteomes" id="UP000575469">
    <property type="component" value="Unassembled WGS sequence"/>
</dbReference>
<sequence length="760" mass="85304">MLISYPILETPQANDTEETLLARMLARATSPAGQYPANTIGQYKVWHGGLHLDATNATPIRAIADGMIVAYRQAQTSEQYQNQPYDTSFVLIKHETESGENTPVVFYSLYMHLASRDALTPDQIGSLPALFQQAAAMGPDAKSPPNSTAAQRKQARVYRKDILGYPGLQYGQTDRRVHFEVFTTEEHLNRFWKDSSTATNQTASADFYGDAHFIIPANKTFAARHPNAVQPHRIRFDAHHFYDLEVGQAGTSSEQLIVSVRLDKGTRTATSYVKQGDAYRALGGGTVGTPVVQSDYEYEFFRLATALYPDCPSAGFEWLRFGRILSSDTTTTNQNWQLVRYSDGATGYIDLAQTDIVALSDADFPFWRGWEKIQEGQLANPSDAFVDDPHALTLLNDTINEPGRQKLRHLVVKHPSEWDASDLATRYAKLRATGKSLESQESWQAFEDHVQKMAFWDKTGGLDRSIWHFHPLEFIFHYRKCGWLNLGELASTFPRHMFYSPSGNPRTANTTNSATFKLTEAEARDKVRNHAVSLNRCIRKYIGNGKHRAALFLAQTLLETAQWRNLGGNKRLMHEWGFGQYSSANPATQYYTAFYGRGIMQLTWAGNYRDYGDFRALANHVGAYVERLTPANPRITATSRHYTANPSDNGQLIQWSPRFDPDIVGEDNHAACDSGGFYWVSKSFSEGLSINRVCDRGYSAENVGFINRLVNGGGNGYYERQAYSVYILRMLTDSIDVGQTVIISPPAPKSGVQADMRRPE</sequence>
<comment type="caution">
    <text evidence="1">The sequence shown here is derived from an EMBL/GenBank/DDBJ whole genome shotgun (WGS) entry which is preliminary data.</text>
</comment>
<dbReference type="AlphaFoldDB" id="A0A848PEF8"/>
<dbReference type="InterPro" id="IPR011055">
    <property type="entry name" value="Dup_hybrid_motif"/>
</dbReference>
<name>A0A848PEF8_9RALS</name>
<proteinExistence type="predicted"/>